<gene>
    <name evidence="2" type="ORF">HBO33_15130</name>
</gene>
<dbReference type="InterPro" id="IPR036457">
    <property type="entry name" value="PPM-type-like_dom_sf"/>
</dbReference>
<accession>A0A7Y1MQM0</accession>
<comment type="caution">
    <text evidence="2">The sequence shown here is derived from an EMBL/GenBank/DDBJ whole genome shotgun (WGS) entry which is preliminary data.</text>
</comment>
<dbReference type="Gene3D" id="3.60.40.10">
    <property type="entry name" value="PPM-type phosphatase domain"/>
    <property type="match status" value="1"/>
</dbReference>
<feature type="compositionally biased region" description="Polar residues" evidence="1">
    <location>
        <begin position="1"/>
        <end position="14"/>
    </location>
</feature>
<organism evidence="2 3">
    <name type="scientific">Pseudomonas gessardii</name>
    <dbReference type="NCBI Taxonomy" id="78544"/>
    <lineage>
        <taxon>Bacteria</taxon>
        <taxon>Pseudomonadati</taxon>
        <taxon>Pseudomonadota</taxon>
        <taxon>Gammaproteobacteria</taxon>
        <taxon>Pseudomonadales</taxon>
        <taxon>Pseudomonadaceae</taxon>
        <taxon>Pseudomonas</taxon>
    </lineage>
</organism>
<evidence type="ECO:0000256" key="1">
    <source>
        <dbReference type="SAM" id="MobiDB-lite"/>
    </source>
</evidence>
<evidence type="ECO:0000313" key="2">
    <source>
        <dbReference type="EMBL" id="NNA96504.1"/>
    </source>
</evidence>
<dbReference type="AlphaFoldDB" id="A0A7Y1MQM0"/>
<dbReference type="EMBL" id="JAAQYP010000022">
    <property type="protein sequence ID" value="NNA96504.1"/>
    <property type="molecule type" value="Genomic_DNA"/>
</dbReference>
<dbReference type="SUPFAM" id="SSF81606">
    <property type="entry name" value="PP2C-like"/>
    <property type="match status" value="1"/>
</dbReference>
<proteinExistence type="predicted"/>
<reference evidence="2 3" key="1">
    <citation type="journal article" date="2020" name="Front. Microbiol.">
        <title>Genetic Organization of the aprX-lipA2 Operon Affects the Proteolytic Potential of Pseudomonas Species in Milk.</title>
        <authorList>
            <person name="Maier C."/>
            <person name="Huptas C."/>
            <person name="von Neubeck M."/>
            <person name="Scherer S."/>
            <person name="Wenning M."/>
            <person name="Lucking G."/>
        </authorList>
    </citation>
    <scope>NUCLEOTIDE SEQUENCE [LARGE SCALE GENOMIC DNA]</scope>
    <source>
        <strain evidence="2 3">G4779</strain>
    </source>
</reference>
<feature type="region of interest" description="Disordered" evidence="1">
    <location>
        <begin position="1"/>
        <end position="21"/>
    </location>
</feature>
<dbReference type="RefSeq" id="WP_076961981.1">
    <property type="nucleotide sequence ID" value="NZ_CBCRYT010000031.1"/>
</dbReference>
<dbReference type="OrthoDB" id="7004480at2"/>
<protein>
    <submittedName>
        <fullName evidence="2">Protein phosphatase 2C family protein</fullName>
    </submittedName>
</protein>
<name>A0A7Y1MQM0_9PSED</name>
<sequence>MILHSSVTRQGTGRTENRDVTGSADNSGIYLYVIADGTSRPGSEKLATALTGGLLKSFSNARPASISCLDTALELTLSSLSAIRSTFCPDYPFASASYLALLVLGDTALSIHAGDCCLGLLDKEKNLKWLTAPHCGPNWKGNLSHTAIANNPARKTLLNCMSHRRPHEPQVQSLDVVPDTRWILATDGFWAELSIEDQFKAIEESSLEGCPGEDDCTFMLLMP</sequence>
<dbReference type="GeneID" id="70102444"/>
<dbReference type="Proteomes" id="UP000542111">
    <property type="component" value="Unassembled WGS sequence"/>
</dbReference>
<evidence type="ECO:0000313" key="3">
    <source>
        <dbReference type="Proteomes" id="UP000542111"/>
    </source>
</evidence>